<evidence type="ECO:0008006" key="2">
    <source>
        <dbReference type="Google" id="ProtNLM"/>
    </source>
</evidence>
<dbReference type="SUPFAM" id="SSF53474">
    <property type="entry name" value="alpha/beta-Hydrolases"/>
    <property type="match status" value="1"/>
</dbReference>
<dbReference type="PANTHER" id="PTHR22946:SF0">
    <property type="entry name" value="DIENELACTONE HYDROLASE DOMAIN-CONTAINING PROTEIN"/>
    <property type="match status" value="1"/>
</dbReference>
<sequence>MKKTLLVKKLFIGLFLLSFISCMEQETVDLKYFYDYDKHYPLNVVIDTLSSNLFHISYNSVHNNRVTALLSFPKTGKKPYPLAIIQHGLGDSKDTDYMVLGDSILSSKGFAVFRIDFAMHGERVKKEYKFKGIDYTLRDAIEQTVFDLRRGLDYLDTLPEIDSTKTGYIGISLGGIAGTVFCGVDKRVEVPVICIAGGGMRAMEGVEGFGDKVTAMMAPIEPLNFVKGISPRPILFINAEDDEIIPKPMAMLLHAKAEEPKEVIWYKSKHHINPYAAFNDAADWLIKNLGLEKQQK</sequence>
<gene>
    <name evidence="1" type="ORF">MNBD_IGNAVI01-584</name>
</gene>
<dbReference type="InterPro" id="IPR050261">
    <property type="entry name" value="FrsA_esterase"/>
</dbReference>
<proteinExistence type="predicted"/>
<dbReference type="PROSITE" id="PS51257">
    <property type="entry name" value="PROKAR_LIPOPROTEIN"/>
    <property type="match status" value="1"/>
</dbReference>
<dbReference type="AlphaFoldDB" id="A0A3B1C523"/>
<protein>
    <recommendedName>
        <fullName evidence="2">Acetyl xylan esterase domain-containing protein</fullName>
    </recommendedName>
</protein>
<accession>A0A3B1C523</accession>
<name>A0A3B1C523_9ZZZZ</name>
<organism evidence="1">
    <name type="scientific">hydrothermal vent metagenome</name>
    <dbReference type="NCBI Taxonomy" id="652676"/>
    <lineage>
        <taxon>unclassified sequences</taxon>
        <taxon>metagenomes</taxon>
        <taxon>ecological metagenomes</taxon>
    </lineage>
</organism>
<dbReference type="InterPro" id="IPR029058">
    <property type="entry name" value="AB_hydrolase_fold"/>
</dbReference>
<dbReference type="EMBL" id="UOGD01000090">
    <property type="protein sequence ID" value="VAX17980.1"/>
    <property type="molecule type" value="Genomic_DNA"/>
</dbReference>
<evidence type="ECO:0000313" key="1">
    <source>
        <dbReference type="EMBL" id="VAX17980.1"/>
    </source>
</evidence>
<reference evidence="1" key="1">
    <citation type="submission" date="2018-06" db="EMBL/GenBank/DDBJ databases">
        <authorList>
            <person name="Zhirakovskaya E."/>
        </authorList>
    </citation>
    <scope>NUCLEOTIDE SEQUENCE</scope>
</reference>
<dbReference type="Gene3D" id="3.40.50.1820">
    <property type="entry name" value="alpha/beta hydrolase"/>
    <property type="match status" value="1"/>
</dbReference>
<dbReference type="PANTHER" id="PTHR22946">
    <property type="entry name" value="DIENELACTONE HYDROLASE DOMAIN-CONTAINING PROTEIN-RELATED"/>
    <property type="match status" value="1"/>
</dbReference>